<dbReference type="EMBL" id="CP047593">
    <property type="protein sequence ID" value="QHI69186.1"/>
    <property type="molecule type" value="Genomic_DNA"/>
</dbReference>
<protein>
    <recommendedName>
        <fullName evidence="2">SGNH hydrolase-type esterase domain-containing protein</fullName>
    </recommendedName>
</protein>
<dbReference type="Pfam" id="PF13472">
    <property type="entry name" value="Lipase_GDSL_2"/>
    <property type="match status" value="1"/>
</dbReference>
<evidence type="ECO:0000256" key="1">
    <source>
        <dbReference type="SAM" id="SignalP"/>
    </source>
</evidence>
<dbReference type="CDD" id="cd00229">
    <property type="entry name" value="SGNH_hydrolase"/>
    <property type="match status" value="1"/>
</dbReference>
<sequence>MKITGIMVAVLVARVACAQQVLDQGWRFVVQPQAVESQDGNAVRIDYDLSGVPLETSLNSVIWYKGTAAGAGSNPAFAVWALDEAGKKTKRISEVTIKPNTDGPIPFPVSTYVRQHLKDGRASFLIEPRGAPGFSQMVEFKERPALAIVKAQKENYVLSDLLKPVWEGPRMVNETALPTSYDGKAAEACLAFVPSKVISVKNYALDKTYVEGQDYTVDGRTIRLTADSSIPFYKYSDLYHTNPNTKPNVMKTVDGGYLTFSESSFFNDKQLAVTYEHDQPWDGPVPQSAKKLLPKSFQTLEKGKPLKLVVFGDSISVGASASGKSIRAPWMPRWADLVADELERQYGSDIDYINPSLGGMRADWGRDVVDGLVSFEKPDLVILGFGMNDAGVRFSTEQFAANTKAMMESIRAQNPKAEFILLMSFQNNPKWRSLEPMVGYRAALKAMEGPGVAVADMWAMHGYLLEHKTYWDMTGNHVNHPNDFLVRVYAQTLLSTLGIE</sequence>
<dbReference type="PANTHER" id="PTHR30383">
    <property type="entry name" value="THIOESTERASE 1/PROTEASE 1/LYSOPHOSPHOLIPASE L1"/>
    <property type="match status" value="1"/>
</dbReference>
<dbReference type="GO" id="GO:0004622">
    <property type="term" value="F:phosphatidylcholine lysophospholipase activity"/>
    <property type="evidence" value="ECO:0007669"/>
    <property type="project" value="TreeGrafter"/>
</dbReference>
<keyword evidence="1" id="KW-0732">Signal</keyword>
<feature type="chain" id="PRO_5027063037" description="SGNH hydrolase-type esterase domain-containing protein" evidence="1">
    <location>
        <begin position="19"/>
        <end position="500"/>
    </location>
</feature>
<reference evidence="3 4" key="1">
    <citation type="submission" date="2020-01" db="EMBL/GenBank/DDBJ databases">
        <title>Ponticoccus aerotolerans gen. nov., sp. nov., an anaerobic bacterium and proposal of Ponticoccusceae fam. nov., Ponticoccusles ord. nov. and Ponticoccuse classis nov. in the phylum Kiritimatiellaeota.</title>
        <authorList>
            <person name="Zhou L.Y."/>
            <person name="Du Z.J."/>
        </authorList>
    </citation>
    <scope>NUCLEOTIDE SEQUENCE [LARGE SCALE GENOMIC DNA]</scope>
    <source>
        <strain evidence="3 4">S-5007</strain>
    </source>
</reference>
<dbReference type="InterPro" id="IPR051532">
    <property type="entry name" value="Ester_Hydrolysis_Enzymes"/>
</dbReference>
<dbReference type="Gene3D" id="3.40.50.1110">
    <property type="entry name" value="SGNH hydrolase"/>
    <property type="match status" value="1"/>
</dbReference>
<dbReference type="AlphaFoldDB" id="A0A6P1MC68"/>
<dbReference type="InterPro" id="IPR036514">
    <property type="entry name" value="SGNH_hydro_sf"/>
</dbReference>
<dbReference type="PANTHER" id="PTHR30383:SF5">
    <property type="entry name" value="SGNH HYDROLASE-TYPE ESTERASE DOMAIN-CONTAINING PROTEIN"/>
    <property type="match status" value="1"/>
</dbReference>
<dbReference type="SUPFAM" id="SSF52266">
    <property type="entry name" value="SGNH hydrolase"/>
    <property type="match status" value="1"/>
</dbReference>
<dbReference type="KEGG" id="taer:GT409_06880"/>
<dbReference type="RefSeq" id="WP_160628240.1">
    <property type="nucleotide sequence ID" value="NZ_CP047593.1"/>
</dbReference>
<organism evidence="3 4">
    <name type="scientific">Tichowtungia aerotolerans</name>
    <dbReference type="NCBI Taxonomy" id="2697043"/>
    <lineage>
        <taxon>Bacteria</taxon>
        <taxon>Pseudomonadati</taxon>
        <taxon>Kiritimatiellota</taxon>
        <taxon>Tichowtungiia</taxon>
        <taxon>Tichowtungiales</taxon>
        <taxon>Tichowtungiaceae</taxon>
        <taxon>Tichowtungia</taxon>
    </lineage>
</organism>
<feature type="domain" description="SGNH hydrolase-type esterase" evidence="2">
    <location>
        <begin position="310"/>
        <end position="483"/>
    </location>
</feature>
<dbReference type="Proteomes" id="UP000464954">
    <property type="component" value="Chromosome"/>
</dbReference>
<dbReference type="InterPro" id="IPR013830">
    <property type="entry name" value="SGNH_hydro"/>
</dbReference>
<gene>
    <name evidence="3" type="ORF">GT409_06880</name>
</gene>
<accession>A0A6P1MC68</accession>
<feature type="signal peptide" evidence="1">
    <location>
        <begin position="1"/>
        <end position="18"/>
    </location>
</feature>
<evidence type="ECO:0000313" key="3">
    <source>
        <dbReference type="EMBL" id="QHI69186.1"/>
    </source>
</evidence>
<keyword evidence="4" id="KW-1185">Reference proteome</keyword>
<proteinExistence type="predicted"/>
<evidence type="ECO:0000259" key="2">
    <source>
        <dbReference type="Pfam" id="PF13472"/>
    </source>
</evidence>
<name>A0A6P1MC68_9BACT</name>
<evidence type="ECO:0000313" key="4">
    <source>
        <dbReference type="Proteomes" id="UP000464954"/>
    </source>
</evidence>